<organism evidence="6 7">
    <name type="scientific">Flavobacterium johnsoniae (strain ATCC 17061 / DSM 2064 / JCM 8514 / BCRC 14874 / CCUG 350202 / NBRC 14942 / NCIMB 11054 / UW101)</name>
    <name type="common">Cytophaga johnsonae</name>
    <dbReference type="NCBI Taxonomy" id="376686"/>
    <lineage>
        <taxon>Bacteria</taxon>
        <taxon>Pseudomonadati</taxon>
        <taxon>Bacteroidota</taxon>
        <taxon>Flavobacteriia</taxon>
        <taxon>Flavobacteriales</taxon>
        <taxon>Flavobacteriaceae</taxon>
        <taxon>Flavobacterium</taxon>
    </lineage>
</organism>
<keyword evidence="1" id="KW-0805">Transcription regulation</keyword>
<dbReference type="GO" id="GO:0003677">
    <property type="term" value="F:DNA binding"/>
    <property type="evidence" value="ECO:0007669"/>
    <property type="project" value="UniProtKB-KW"/>
</dbReference>
<evidence type="ECO:0000256" key="3">
    <source>
        <dbReference type="ARBA" id="ARBA00023163"/>
    </source>
</evidence>
<feature type="domain" description="Cyclic nucleotide-binding" evidence="4">
    <location>
        <begin position="37"/>
        <end position="130"/>
    </location>
</feature>
<dbReference type="KEGG" id="fjo:Fjoh_4053"/>
<dbReference type="Pfam" id="PF00027">
    <property type="entry name" value="cNMP_binding"/>
    <property type="match status" value="1"/>
</dbReference>
<dbReference type="GO" id="GO:0005829">
    <property type="term" value="C:cytosol"/>
    <property type="evidence" value="ECO:0007669"/>
    <property type="project" value="TreeGrafter"/>
</dbReference>
<keyword evidence="3" id="KW-0804">Transcription</keyword>
<dbReference type="InterPro" id="IPR036388">
    <property type="entry name" value="WH-like_DNA-bd_sf"/>
</dbReference>
<dbReference type="PROSITE" id="PS51063">
    <property type="entry name" value="HTH_CRP_2"/>
    <property type="match status" value="1"/>
</dbReference>
<dbReference type="InterPro" id="IPR018490">
    <property type="entry name" value="cNMP-bd_dom_sf"/>
</dbReference>
<dbReference type="SUPFAM" id="SSF46785">
    <property type="entry name" value="Winged helix' DNA-binding domain"/>
    <property type="match status" value="1"/>
</dbReference>
<dbReference type="EMBL" id="CP000685">
    <property type="protein sequence ID" value="ABQ07061.1"/>
    <property type="molecule type" value="Genomic_DNA"/>
</dbReference>
<evidence type="ECO:0000259" key="5">
    <source>
        <dbReference type="PROSITE" id="PS51063"/>
    </source>
</evidence>
<dbReference type="eggNOG" id="COG0664">
    <property type="taxonomic scope" value="Bacteria"/>
</dbReference>
<dbReference type="GO" id="GO:0003700">
    <property type="term" value="F:DNA-binding transcription factor activity"/>
    <property type="evidence" value="ECO:0007669"/>
    <property type="project" value="TreeGrafter"/>
</dbReference>
<dbReference type="PANTHER" id="PTHR24567">
    <property type="entry name" value="CRP FAMILY TRANSCRIPTIONAL REGULATORY PROTEIN"/>
    <property type="match status" value="1"/>
</dbReference>
<name>A5FCJ9_FLAJ1</name>
<dbReference type="Pfam" id="PF13545">
    <property type="entry name" value="HTH_Crp_2"/>
    <property type="match status" value="1"/>
</dbReference>
<keyword evidence="2" id="KW-0238">DNA-binding</keyword>
<dbReference type="Proteomes" id="UP000006694">
    <property type="component" value="Chromosome"/>
</dbReference>
<keyword evidence="7" id="KW-1185">Reference proteome</keyword>
<evidence type="ECO:0000259" key="4">
    <source>
        <dbReference type="PROSITE" id="PS50042"/>
    </source>
</evidence>
<dbReference type="InterPro" id="IPR050397">
    <property type="entry name" value="Env_Response_Regulators"/>
</dbReference>
<dbReference type="InterPro" id="IPR014710">
    <property type="entry name" value="RmlC-like_jellyroll"/>
</dbReference>
<evidence type="ECO:0000256" key="2">
    <source>
        <dbReference type="ARBA" id="ARBA00023125"/>
    </source>
</evidence>
<reference evidence="6 7" key="1">
    <citation type="journal article" date="2009" name="Appl. Environ. Microbiol.">
        <title>Novel features of the polysaccharide-digesting gliding bacterium Flavobacterium johnsoniae as revealed by genome sequence analysis.</title>
        <authorList>
            <person name="McBride M.J."/>
            <person name="Xie G."/>
            <person name="Martens E.C."/>
            <person name="Lapidus A."/>
            <person name="Henrissat B."/>
            <person name="Rhodes R.G."/>
            <person name="Goltsman E."/>
            <person name="Wang W."/>
            <person name="Xu J."/>
            <person name="Hunnicutt D.W."/>
            <person name="Staroscik A.M."/>
            <person name="Hoover T.R."/>
            <person name="Cheng Y.Q."/>
            <person name="Stein J.L."/>
        </authorList>
    </citation>
    <scope>NUCLEOTIDE SEQUENCE [LARGE SCALE GENOMIC DNA]</scope>
    <source>
        <strain evidence="7">ATCC 17061 / DSM 2064 / JCM 8514 / BCRC 14874 / CCUG 350202 / NBRC 14942 / NCIMB 11054 / UW101</strain>
    </source>
</reference>
<accession>A5FCJ9</accession>
<gene>
    <name evidence="6" type="ordered locus">Fjoh_4053</name>
</gene>
<evidence type="ECO:0000313" key="6">
    <source>
        <dbReference type="EMBL" id="ABQ07061.1"/>
    </source>
</evidence>
<feature type="domain" description="HTH crp-type" evidence="5">
    <location>
        <begin position="144"/>
        <end position="211"/>
    </location>
</feature>
<dbReference type="PANTHER" id="PTHR24567:SF28">
    <property type="entry name" value="LISTERIOLYSIN REGULATORY PROTEIN"/>
    <property type="match status" value="1"/>
</dbReference>
<dbReference type="HOGENOM" id="CLU_075053_4_3_10"/>
<dbReference type="PRINTS" id="PR00034">
    <property type="entry name" value="HTHCRP"/>
</dbReference>
<dbReference type="STRING" id="376686.Fjoh_4053"/>
<sequence>MILNHFNCSNCRQMHIDTDLLYTWGAVAKKVPKHAVIFFENDPPLSYYQILEGTVKMSYTNEDGKDLTIGIFNEGNSFGEPPLFIEQPYPASAEAQTDCVILKLSKTNFFSLLEENPEIQSRVLKLFAWKIYNKIVFSKNIINHKPEYRIQYFLDNLKRQHNSKPSQKMKIPYTRQEIADFTGLRVETVIRTISLMNKNKKIEIIDHKLFY</sequence>
<dbReference type="SMART" id="SM00100">
    <property type="entry name" value="cNMP"/>
    <property type="match status" value="1"/>
</dbReference>
<dbReference type="InterPro" id="IPR000595">
    <property type="entry name" value="cNMP-bd_dom"/>
</dbReference>
<evidence type="ECO:0000313" key="7">
    <source>
        <dbReference type="Proteomes" id="UP000006694"/>
    </source>
</evidence>
<dbReference type="Gene3D" id="1.10.10.10">
    <property type="entry name" value="Winged helix-like DNA-binding domain superfamily/Winged helix DNA-binding domain"/>
    <property type="match status" value="1"/>
</dbReference>
<dbReference type="AlphaFoldDB" id="A5FCJ9"/>
<dbReference type="CDD" id="cd00038">
    <property type="entry name" value="CAP_ED"/>
    <property type="match status" value="1"/>
</dbReference>
<dbReference type="PROSITE" id="PS50042">
    <property type="entry name" value="CNMP_BINDING_3"/>
    <property type="match status" value="1"/>
</dbReference>
<dbReference type="InterPro" id="IPR036390">
    <property type="entry name" value="WH_DNA-bd_sf"/>
</dbReference>
<proteinExistence type="predicted"/>
<dbReference type="InterPro" id="IPR012318">
    <property type="entry name" value="HTH_CRP"/>
</dbReference>
<dbReference type="SUPFAM" id="SSF51206">
    <property type="entry name" value="cAMP-binding domain-like"/>
    <property type="match status" value="1"/>
</dbReference>
<dbReference type="Gene3D" id="2.60.120.10">
    <property type="entry name" value="Jelly Rolls"/>
    <property type="match status" value="1"/>
</dbReference>
<evidence type="ECO:0000256" key="1">
    <source>
        <dbReference type="ARBA" id="ARBA00023015"/>
    </source>
</evidence>
<protein>
    <submittedName>
        <fullName evidence="6">Transcriptional regulator, Crp/Fnr family</fullName>
    </submittedName>
</protein>